<dbReference type="EMBL" id="JAQQWE010000001">
    <property type="protein sequence ID" value="KAK7966805.1"/>
    <property type="molecule type" value="Genomic_DNA"/>
</dbReference>
<keyword evidence="2" id="KW-1185">Reference proteome</keyword>
<gene>
    <name evidence="1" type="ORF">PG986_001082</name>
</gene>
<proteinExistence type="predicted"/>
<name>A0ABR1QVU0_9PEZI</name>
<reference evidence="1 2" key="1">
    <citation type="submission" date="2023-01" db="EMBL/GenBank/DDBJ databases">
        <title>Analysis of 21 Apiospora genomes using comparative genomics revels a genus with tremendous synthesis potential of carbohydrate active enzymes and secondary metabolites.</title>
        <authorList>
            <person name="Sorensen T."/>
        </authorList>
    </citation>
    <scope>NUCLEOTIDE SEQUENCE [LARGE SCALE GENOMIC DNA]</scope>
    <source>
        <strain evidence="1 2">CBS 24483</strain>
    </source>
</reference>
<dbReference type="GeneID" id="92070366"/>
<dbReference type="Proteomes" id="UP001391051">
    <property type="component" value="Unassembled WGS sequence"/>
</dbReference>
<evidence type="ECO:0000313" key="1">
    <source>
        <dbReference type="EMBL" id="KAK7966805.1"/>
    </source>
</evidence>
<sequence>MLNPNTNNEAKFTEYWEQKLLPQIVDILGANIQGTYSINVRRGDGPDQRVIDLMTQGNCAKKYSDVLEAAKNELLPEEFSSKTQFDFRSGKCAYCVDDTDSQTSSQVDYSAHYLGGNPHHYKTPVMGDSAGSRSNDGSATLGPLLQIGEKF</sequence>
<accession>A0ABR1QVU0</accession>
<organism evidence="1 2">
    <name type="scientific">Apiospora aurea</name>
    <dbReference type="NCBI Taxonomy" id="335848"/>
    <lineage>
        <taxon>Eukaryota</taxon>
        <taxon>Fungi</taxon>
        <taxon>Dikarya</taxon>
        <taxon>Ascomycota</taxon>
        <taxon>Pezizomycotina</taxon>
        <taxon>Sordariomycetes</taxon>
        <taxon>Xylariomycetidae</taxon>
        <taxon>Amphisphaeriales</taxon>
        <taxon>Apiosporaceae</taxon>
        <taxon>Apiospora</taxon>
    </lineage>
</organism>
<protein>
    <submittedName>
        <fullName evidence="1">Uncharacterized protein</fullName>
    </submittedName>
</protein>
<dbReference type="RefSeq" id="XP_066706197.1">
    <property type="nucleotide sequence ID" value="XM_066837304.1"/>
</dbReference>
<comment type="caution">
    <text evidence="1">The sequence shown here is derived from an EMBL/GenBank/DDBJ whole genome shotgun (WGS) entry which is preliminary data.</text>
</comment>
<evidence type="ECO:0000313" key="2">
    <source>
        <dbReference type="Proteomes" id="UP001391051"/>
    </source>
</evidence>